<dbReference type="Gene3D" id="3.80.10.10">
    <property type="entry name" value="Ribonuclease Inhibitor"/>
    <property type="match status" value="1"/>
</dbReference>
<name>K0KF12_WICCF</name>
<gene>
    <name evidence="2" type="ORF">BN7_321</name>
</gene>
<comment type="caution">
    <text evidence="2">The sequence shown here is derived from an EMBL/GenBank/DDBJ whole genome shotgun (WGS) entry which is preliminary data.</text>
</comment>
<feature type="domain" description="F-box" evidence="1">
    <location>
        <begin position="2"/>
        <end position="56"/>
    </location>
</feature>
<dbReference type="PROSITE" id="PS50181">
    <property type="entry name" value="FBOX"/>
    <property type="match status" value="1"/>
</dbReference>
<evidence type="ECO:0000259" key="1">
    <source>
        <dbReference type="PROSITE" id="PS50181"/>
    </source>
</evidence>
<organism evidence="2 3">
    <name type="scientific">Wickerhamomyces ciferrii (strain ATCC 14091 / BCRC 22168 / CBS 111 / JCM 3599 / NBRC 0793 / NRRL Y-1031 F-60-10)</name>
    <name type="common">Yeast</name>
    <name type="synonym">Pichia ciferrii</name>
    <dbReference type="NCBI Taxonomy" id="1206466"/>
    <lineage>
        <taxon>Eukaryota</taxon>
        <taxon>Fungi</taxon>
        <taxon>Dikarya</taxon>
        <taxon>Ascomycota</taxon>
        <taxon>Saccharomycotina</taxon>
        <taxon>Saccharomycetes</taxon>
        <taxon>Phaffomycetales</taxon>
        <taxon>Wickerhamomycetaceae</taxon>
        <taxon>Wickerhamomyces</taxon>
    </lineage>
</organism>
<sequence>MGFPLFDLPDELIVQVLCQLSPWDINRVFDIPEMAQRFKKFVRLVTQADPIIFSNIPVESQLRFDPKKDDELPTGGLLRLFEVVDFHPFIKKISKKIDDDVPKMLVVHDDPYLRILAADFDQNDDAISNHAFEKLVENHSKQNPRLFKQLFFTTVLRLDEVNLELDPSSLYFPNLHHALFDSCTSADESRKFYFPKLVTLDYNGIGYKSFSKSLNFNSLTEIFLSNIDDKVHFANITFPNLTSLTVLNKNSRSIHHSAYIKNCKFPELKFFEVDTSGVIVIDRSEFPGLHTIRFKTLLEIILLEFELPELQYIELESKTFLVQNVQNFPKLKHLYLDVENFEAPQNKEFFQSVSSIWVNNHFLKFLKFLGDTNHIRYFGARVYEKDIPLIPEMDELNVKTAELILMGEELNKIPKLNTPKLKFLKVTTFALEKLDNLEIDYPNIEDLTLICNDTKLGSENFNHPNLKSLKLDITTQPLDFNGSFDNLETIFIHRDNKAKNLQHIEEPVTINLKAPNLLSLVFDYLEIDTLTLLDFPKLQKLTVSSMKNLIAPNLISLIDLEIIGSDMELLKLRAPNLETFDPFNTMVHTLEMDTGFGLSSELKREKFGSDYKPELEDIIDYAPWYIDSHLEKIIEDLPYYEKYSEIQPELFEFEGKIRQIDLQSESLNNDERDIVW</sequence>
<keyword evidence="3" id="KW-1185">Reference proteome</keyword>
<dbReference type="HOGENOM" id="CLU_399129_0_0_1"/>
<protein>
    <recommendedName>
        <fullName evidence="1">F-box domain-containing protein</fullName>
    </recommendedName>
</protein>
<evidence type="ECO:0000313" key="3">
    <source>
        <dbReference type="Proteomes" id="UP000009328"/>
    </source>
</evidence>
<dbReference type="EMBL" id="CAIF01000006">
    <property type="protein sequence ID" value="CCH40787.1"/>
    <property type="molecule type" value="Genomic_DNA"/>
</dbReference>
<reference evidence="2 3" key="1">
    <citation type="journal article" date="2012" name="Eukaryot. Cell">
        <title>Draft genome sequence of Wickerhamomyces ciferrii NRRL Y-1031 F-60-10.</title>
        <authorList>
            <person name="Schneider J."/>
            <person name="Andrea H."/>
            <person name="Blom J."/>
            <person name="Jaenicke S."/>
            <person name="Ruckert C."/>
            <person name="Schorsch C."/>
            <person name="Szczepanowski R."/>
            <person name="Farwick M."/>
            <person name="Goesmann A."/>
            <person name="Puhler A."/>
            <person name="Schaffer S."/>
            <person name="Tauch A."/>
            <person name="Kohler T."/>
            <person name="Brinkrolf K."/>
        </authorList>
    </citation>
    <scope>NUCLEOTIDE SEQUENCE [LARGE SCALE GENOMIC DNA]</scope>
    <source>
        <strain evidence="3">ATCC 14091 / BCRC 22168 / CBS 111 / JCM 3599 / NBRC 0793 / NRRL Y-1031 F-60-10</strain>
    </source>
</reference>
<dbReference type="SUPFAM" id="SSF52058">
    <property type="entry name" value="L domain-like"/>
    <property type="match status" value="1"/>
</dbReference>
<proteinExistence type="predicted"/>
<dbReference type="InterPro" id="IPR032675">
    <property type="entry name" value="LRR_dom_sf"/>
</dbReference>
<accession>K0KF12</accession>
<dbReference type="Proteomes" id="UP000009328">
    <property type="component" value="Unassembled WGS sequence"/>
</dbReference>
<evidence type="ECO:0000313" key="2">
    <source>
        <dbReference type="EMBL" id="CCH40787.1"/>
    </source>
</evidence>
<dbReference type="AlphaFoldDB" id="K0KF12"/>
<dbReference type="InterPro" id="IPR001810">
    <property type="entry name" value="F-box_dom"/>
</dbReference>
<dbReference type="InParanoid" id="K0KF12"/>